<dbReference type="Proteomes" id="UP000094008">
    <property type="component" value="Unassembled WGS sequence"/>
</dbReference>
<dbReference type="Pfam" id="PF02656">
    <property type="entry name" value="DUF202"/>
    <property type="match status" value="1"/>
</dbReference>
<dbReference type="InterPro" id="IPR003807">
    <property type="entry name" value="DUF202"/>
</dbReference>
<feature type="transmembrane region" description="Helical" evidence="5">
    <location>
        <begin position="49"/>
        <end position="66"/>
    </location>
</feature>
<protein>
    <recommendedName>
        <fullName evidence="6">DUF202 domain-containing protein</fullName>
    </recommendedName>
</protein>
<evidence type="ECO:0000256" key="3">
    <source>
        <dbReference type="ARBA" id="ARBA00022989"/>
    </source>
</evidence>
<accession>A0A1A0V8V6</accession>
<sequence length="112" mass="11862">MTRLALVQDRGLQAERTTLAWTRTALAVAVSGALLLVRDRHFLSSPARIAVFVGTAALAAAVYAVGVHRRRQLRADPRPCTATGRRCVPAIGTAVIMEGALVLAYLALPEGS</sequence>
<feature type="transmembrane region" description="Helical" evidence="5">
    <location>
        <begin position="87"/>
        <end position="108"/>
    </location>
</feature>
<dbReference type="RefSeq" id="WP_064887962.1">
    <property type="nucleotide sequence ID" value="NZ_LZSY01000200.1"/>
</dbReference>
<keyword evidence="4 5" id="KW-0472">Membrane</keyword>
<keyword evidence="3 5" id="KW-1133">Transmembrane helix</keyword>
<dbReference type="GO" id="GO:0012505">
    <property type="term" value="C:endomembrane system"/>
    <property type="evidence" value="ECO:0007669"/>
    <property type="project" value="UniProtKB-SubCell"/>
</dbReference>
<dbReference type="EMBL" id="LZSY01000200">
    <property type="protein sequence ID" value="OBB79664.1"/>
    <property type="molecule type" value="Genomic_DNA"/>
</dbReference>
<evidence type="ECO:0000256" key="4">
    <source>
        <dbReference type="ARBA" id="ARBA00023136"/>
    </source>
</evidence>
<comment type="caution">
    <text evidence="7">The sequence shown here is derived from an EMBL/GenBank/DDBJ whole genome shotgun (WGS) entry which is preliminary data.</text>
</comment>
<evidence type="ECO:0000313" key="8">
    <source>
        <dbReference type="Proteomes" id="UP000094008"/>
    </source>
</evidence>
<reference evidence="8" key="1">
    <citation type="submission" date="2016-06" db="EMBL/GenBank/DDBJ databases">
        <authorList>
            <person name="Sutton G."/>
            <person name="Brinkac L."/>
            <person name="Sanka R."/>
            <person name="Adams M."/>
            <person name="Lau E."/>
            <person name="Mehaffy C."/>
            <person name="Tameris M."/>
            <person name="Hatherill M."/>
            <person name="Hanekom W."/>
            <person name="Mahomed H."/>
            <person name="Mcshane H."/>
        </authorList>
    </citation>
    <scope>NUCLEOTIDE SEQUENCE [LARGE SCALE GENOMIC DNA]</scope>
    <source>
        <strain evidence="8">852002-10433_SCH5171157</strain>
    </source>
</reference>
<evidence type="ECO:0000259" key="6">
    <source>
        <dbReference type="Pfam" id="PF02656"/>
    </source>
</evidence>
<comment type="subcellular location">
    <subcellularLocation>
        <location evidence="1">Endomembrane system</location>
        <topology evidence="1">Multi-pass membrane protein</topology>
    </subcellularLocation>
</comment>
<evidence type="ECO:0000313" key="7">
    <source>
        <dbReference type="EMBL" id="OBB79664.1"/>
    </source>
</evidence>
<evidence type="ECO:0000256" key="1">
    <source>
        <dbReference type="ARBA" id="ARBA00004127"/>
    </source>
</evidence>
<organism evidence="7 8">
    <name type="scientific">Mycolicibacterium peregrinum</name>
    <name type="common">Mycobacterium peregrinum</name>
    <dbReference type="NCBI Taxonomy" id="43304"/>
    <lineage>
        <taxon>Bacteria</taxon>
        <taxon>Bacillati</taxon>
        <taxon>Actinomycetota</taxon>
        <taxon>Actinomycetes</taxon>
        <taxon>Mycobacteriales</taxon>
        <taxon>Mycobacteriaceae</taxon>
        <taxon>Mycolicibacterium</taxon>
    </lineage>
</organism>
<proteinExistence type="predicted"/>
<feature type="domain" description="DUF202" evidence="6">
    <location>
        <begin position="9"/>
        <end position="72"/>
    </location>
</feature>
<feature type="transmembrane region" description="Helical" evidence="5">
    <location>
        <begin position="20"/>
        <end position="37"/>
    </location>
</feature>
<evidence type="ECO:0000256" key="2">
    <source>
        <dbReference type="ARBA" id="ARBA00022692"/>
    </source>
</evidence>
<keyword evidence="2 5" id="KW-0812">Transmembrane</keyword>
<name>A0A1A0V8V6_MYCPR</name>
<dbReference type="AlphaFoldDB" id="A0A1A0V8V6"/>
<evidence type="ECO:0000256" key="5">
    <source>
        <dbReference type="SAM" id="Phobius"/>
    </source>
</evidence>
<gene>
    <name evidence="7" type="ORF">A5779_12280</name>
</gene>
<dbReference type="OrthoDB" id="4641368at2"/>